<feature type="transmembrane region" description="Helical" evidence="1">
    <location>
        <begin position="107"/>
        <end position="128"/>
    </location>
</feature>
<organism evidence="2 3">
    <name type="scientific">Jannaschia pohangensis</name>
    <dbReference type="NCBI Taxonomy" id="390807"/>
    <lineage>
        <taxon>Bacteria</taxon>
        <taxon>Pseudomonadati</taxon>
        <taxon>Pseudomonadota</taxon>
        <taxon>Alphaproteobacteria</taxon>
        <taxon>Rhodobacterales</taxon>
        <taxon>Roseobacteraceae</taxon>
        <taxon>Jannaschia</taxon>
    </lineage>
</organism>
<gene>
    <name evidence="2" type="ORF">SAMN04488095_0007</name>
</gene>
<dbReference type="RefSeq" id="WP_092785035.1">
    <property type="nucleotide sequence ID" value="NZ_FORA01000010.1"/>
</dbReference>
<sequence length="187" mass="20307">MSGQLAMVRGTVTAAKEQIHSVRVDRHSGYGRVNTTPELWLRDEKGQEHRYQGGMFGAAQPGHRVAVVTRRTSGKPVAFANFTTGMVHDGEELTISTSVGSTITSTLGLSVLLALPGALVWAALLDTIGLGDHAFTAAGFQLYAFVLIACVYAGLRIWSRNYRERARALRDEIDRLLTAKPIPATRT</sequence>
<protein>
    <submittedName>
        <fullName evidence="2">Uncharacterized protein</fullName>
    </submittedName>
</protein>
<reference evidence="2 3" key="1">
    <citation type="submission" date="2016-10" db="EMBL/GenBank/DDBJ databases">
        <authorList>
            <person name="de Groot N.N."/>
        </authorList>
    </citation>
    <scope>NUCLEOTIDE SEQUENCE [LARGE SCALE GENOMIC DNA]</scope>
    <source>
        <strain evidence="2 3">DSM 19073</strain>
    </source>
</reference>
<evidence type="ECO:0000313" key="3">
    <source>
        <dbReference type="Proteomes" id="UP000199110"/>
    </source>
</evidence>
<keyword evidence="1" id="KW-0812">Transmembrane</keyword>
<dbReference type="Proteomes" id="UP000199110">
    <property type="component" value="Unassembled WGS sequence"/>
</dbReference>
<dbReference type="OrthoDB" id="7853182at2"/>
<accession>A0A1I3UXV2</accession>
<evidence type="ECO:0000313" key="2">
    <source>
        <dbReference type="EMBL" id="SFJ86757.1"/>
    </source>
</evidence>
<keyword evidence="3" id="KW-1185">Reference proteome</keyword>
<proteinExistence type="predicted"/>
<keyword evidence="1" id="KW-0472">Membrane</keyword>
<name>A0A1I3UXV2_9RHOB</name>
<keyword evidence="1" id="KW-1133">Transmembrane helix</keyword>
<feature type="transmembrane region" description="Helical" evidence="1">
    <location>
        <begin position="134"/>
        <end position="155"/>
    </location>
</feature>
<dbReference type="EMBL" id="FORA01000010">
    <property type="protein sequence ID" value="SFJ86757.1"/>
    <property type="molecule type" value="Genomic_DNA"/>
</dbReference>
<evidence type="ECO:0000256" key="1">
    <source>
        <dbReference type="SAM" id="Phobius"/>
    </source>
</evidence>
<dbReference type="AlphaFoldDB" id="A0A1I3UXV2"/>
<dbReference type="STRING" id="390807.SAMN04488095_0007"/>